<organism evidence="1">
    <name type="scientific">marine sediment metagenome</name>
    <dbReference type="NCBI Taxonomy" id="412755"/>
    <lineage>
        <taxon>unclassified sequences</taxon>
        <taxon>metagenomes</taxon>
        <taxon>ecological metagenomes</taxon>
    </lineage>
</organism>
<proteinExistence type="predicted"/>
<sequence>MRGGTYMITKEKIRLCAENITKSINMQKEGELILIKGGLYTHELLEEIGLSVLRKGGLPHITSTSDYFDESMFQDELIKTNIIEKTPLHYLKLIENI</sequence>
<protein>
    <submittedName>
        <fullName evidence="1">Uncharacterized protein</fullName>
    </submittedName>
</protein>
<gene>
    <name evidence="1" type="ORF">LCGC14_2453930</name>
</gene>
<name>A0A0F9E946_9ZZZZ</name>
<dbReference type="AlphaFoldDB" id="A0A0F9E946"/>
<dbReference type="EMBL" id="LAZR01038038">
    <property type="protein sequence ID" value="KKL20593.1"/>
    <property type="molecule type" value="Genomic_DNA"/>
</dbReference>
<reference evidence="1" key="1">
    <citation type="journal article" date="2015" name="Nature">
        <title>Complex archaea that bridge the gap between prokaryotes and eukaryotes.</title>
        <authorList>
            <person name="Spang A."/>
            <person name="Saw J.H."/>
            <person name="Jorgensen S.L."/>
            <person name="Zaremba-Niedzwiedzka K."/>
            <person name="Martijn J."/>
            <person name="Lind A.E."/>
            <person name="van Eijk R."/>
            <person name="Schleper C."/>
            <person name="Guy L."/>
            <person name="Ettema T.J."/>
        </authorList>
    </citation>
    <scope>NUCLEOTIDE SEQUENCE</scope>
</reference>
<accession>A0A0F9E946</accession>
<feature type="non-terminal residue" evidence="1">
    <location>
        <position position="97"/>
    </location>
</feature>
<evidence type="ECO:0000313" key="1">
    <source>
        <dbReference type="EMBL" id="KKL20593.1"/>
    </source>
</evidence>
<comment type="caution">
    <text evidence="1">The sequence shown here is derived from an EMBL/GenBank/DDBJ whole genome shotgun (WGS) entry which is preliminary data.</text>
</comment>